<evidence type="ECO:0000259" key="2">
    <source>
        <dbReference type="PROSITE" id="PS50234"/>
    </source>
</evidence>
<dbReference type="Proteomes" id="UP000271339">
    <property type="component" value="Unassembled WGS sequence"/>
</dbReference>
<comment type="caution">
    <text evidence="3">The sequence shown here is derived from an EMBL/GenBank/DDBJ whole genome shotgun (WGS) entry which is preliminary data.</text>
</comment>
<evidence type="ECO:0000313" key="4">
    <source>
        <dbReference type="Proteomes" id="UP000271339"/>
    </source>
</evidence>
<keyword evidence="1" id="KW-0732">Signal</keyword>
<dbReference type="SMART" id="SM00327">
    <property type="entry name" value="VWA"/>
    <property type="match status" value="1"/>
</dbReference>
<dbReference type="OrthoDB" id="5348860at2"/>
<dbReference type="EMBL" id="REFC01000013">
    <property type="protein sequence ID" value="RMA58808.1"/>
    <property type="molecule type" value="Genomic_DNA"/>
</dbReference>
<proteinExistence type="predicted"/>
<dbReference type="PROSITE" id="PS50234">
    <property type="entry name" value="VWFA"/>
    <property type="match status" value="1"/>
</dbReference>
<dbReference type="Pfam" id="PF00092">
    <property type="entry name" value="VWA"/>
    <property type="match status" value="1"/>
</dbReference>
<feature type="signal peptide" evidence="1">
    <location>
        <begin position="1"/>
        <end position="19"/>
    </location>
</feature>
<dbReference type="RefSeq" id="WP_121907747.1">
    <property type="nucleotide sequence ID" value="NZ_REFC01000013.1"/>
</dbReference>
<sequence length="469" mass="50775">MKKALFLLCAFMLFSFGNAQTKQNPEVPSPIIFIYDASGSMWGQIQGKTKMEIASEVLSTSINQLPENQKLGLIAYGHRKKGDCRDVETLVTMDNSSKGKVIAAISAIKPLGMTPLAYSATAVIDQLRKSKEKATIILITDGIESCDGNICDVVANAKKEGIDFKLHIVGFGLKSGETEQLKCAAKAGDGNYYDAADASGLGQAMDEVVTATIDKPEGNLGVFVLKDGKPLDAQVVAYAPNTENIVDRKRTYKDTAFLYLPQATYDLKVYQHDFGAVSALTIKNVKTFTDKTTYQTVSLDGAKLNFMITNNGELWDSQIGVKTLEGKNVIGGRTYAKPKMLDVDPGTYNIELYARTTNGHESTTSLENIKVGNGEVTEVQHDFKTGVAILGGTFGGDPFDVGINIVDAKSGKSVYGGRTYKKNKEIILSVGSYNVTLVEHGVYNASAKSSQFTIEIKQGETVTEIREVK</sequence>
<gene>
    <name evidence="3" type="ORF">BXY75_2187</name>
</gene>
<keyword evidence="4" id="KW-1185">Reference proteome</keyword>
<evidence type="ECO:0000313" key="3">
    <source>
        <dbReference type="EMBL" id="RMA58808.1"/>
    </source>
</evidence>
<accession>A0A3L9YLC2</accession>
<evidence type="ECO:0000256" key="1">
    <source>
        <dbReference type="SAM" id="SignalP"/>
    </source>
</evidence>
<protein>
    <submittedName>
        <fullName evidence="3">Ca-activated chloride channel family protein</fullName>
    </submittedName>
</protein>
<reference evidence="3 4" key="1">
    <citation type="submission" date="2018-10" db="EMBL/GenBank/DDBJ databases">
        <title>Genomic Encyclopedia of Archaeal and Bacterial Type Strains, Phase II (KMG-II): from individual species to whole genera.</title>
        <authorList>
            <person name="Goeker M."/>
        </authorList>
    </citation>
    <scope>NUCLEOTIDE SEQUENCE [LARGE SCALE GENOMIC DNA]</scope>
    <source>
        <strain evidence="3 4">DSM 23424</strain>
    </source>
</reference>
<feature type="domain" description="VWFA" evidence="2">
    <location>
        <begin position="30"/>
        <end position="208"/>
    </location>
</feature>
<dbReference type="Gene3D" id="3.40.50.410">
    <property type="entry name" value="von Willebrand factor, type A domain"/>
    <property type="match status" value="1"/>
</dbReference>
<feature type="chain" id="PRO_5017922288" evidence="1">
    <location>
        <begin position="20"/>
        <end position="469"/>
    </location>
</feature>
<organism evidence="3 4">
    <name type="scientific">Ulvibacter antarcticus</name>
    <dbReference type="NCBI Taxonomy" id="442714"/>
    <lineage>
        <taxon>Bacteria</taxon>
        <taxon>Pseudomonadati</taxon>
        <taxon>Bacteroidota</taxon>
        <taxon>Flavobacteriia</taxon>
        <taxon>Flavobacteriales</taxon>
        <taxon>Flavobacteriaceae</taxon>
        <taxon>Ulvibacter</taxon>
    </lineage>
</organism>
<dbReference type="InterPro" id="IPR036465">
    <property type="entry name" value="vWFA_dom_sf"/>
</dbReference>
<dbReference type="SUPFAM" id="SSF53300">
    <property type="entry name" value="vWA-like"/>
    <property type="match status" value="1"/>
</dbReference>
<dbReference type="AlphaFoldDB" id="A0A3L9YLC2"/>
<name>A0A3L9YLC2_9FLAO</name>
<dbReference type="InterPro" id="IPR002035">
    <property type="entry name" value="VWF_A"/>
</dbReference>